<dbReference type="EMBL" id="KV875094">
    <property type="protein sequence ID" value="OIW33104.1"/>
    <property type="molecule type" value="Genomic_DNA"/>
</dbReference>
<evidence type="ECO:0000313" key="2">
    <source>
        <dbReference type="EMBL" id="OIW33104.1"/>
    </source>
</evidence>
<sequence length="599" mass="65416">MGIHRQRSLAFDHEAWNRGQSKMLIYPQEPRGFWRCTDIFCPPTPPPIIVTLKGQPDDFVYNPYDIMASNGFEPLDVSGVKAADDSNHFGTPYQGNYQAAIDRMENHYAMLGVPASSSFQDCYHVSPVASPEASFLASRWVPPTYVQTPEHTYTWPSDYQTGDYSGVAEYQTAVFQPHRLPSFPLTGIDNWRYANGMAAMPTDSVGYAAQTSLPNFPDGSFASTHTGSNFSATHSVGGSFSSTFSSSISDNLFVPDAFPPRAFHNSTPVDSYAIGSRGQEMPNWPQSPESYSAPSSSASSAASQAGMDSDAAHSSSGPLASVPSHHKKTSAKGRKKLPDKQTSRRHTGRRTLPPPKPAASGRSRAIAPSLPSTTSPRHNRNTRSNTTATASAEPAPAEAQLQLSKHKRRAVPQARLRPVLPAPPPRLAPPDSPSSASPASRTLTEKDELLIQYKEAGMGYKEIKKVGGFSEAVSTLRGRYRTITKPKEARVRKPAWADRDVSSLFTPPSFKHRHRLNVTLRLLEQGVRSFTSGSDVRTPKIPWMRVAAYIKDNGGYHFGNSTCRKRWDELVATEVAAGKDPARPFYEQWAPAGSYGAGS</sequence>
<feature type="compositionally biased region" description="Low complexity" evidence="1">
    <location>
        <begin position="287"/>
        <end position="309"/>
    </location>
</feature>
<dbReference type="STRING" id="1408157.A0A1J7JSY4"/>
<feature type="region of interest" description="Disordered" evidence="1">
    <location>
        <begin position="269"/>
        <end position="446"/>
    </location>
</feature>
<keyword evidence="3" id="KW-1185">Reference proteome</keyword>
<feature type="compositionally biased region" description="Pro residues" evidence="1">
    <location>
        <begin position="420"/>
        <end position="432"/>
    </location>
</feature>
<evidence type="ECO:0008006" key="4">
    <source>
        <dbReference type="Google" id="ProtNLM"/>
    </source>
</evidence>
<dbReference type="InParanoid" id="A0A1J7JSY4"/>
<dbReference type="OrthoDB" id="3439209at2759"/>
<gene>
    <name evidence="2" type="ORF">CONLIGDRAFT_640259</name>
</gene>
<dbReference type="AlphaFoldDB" id="A0A1J7JSY4"/>
<accession>A0A1J7JSY4</accession>
<feature type="compositionally biased region" description="Basic residues" evidence="1">
    <location>
        <begin position="324"/>
        <end position="335"/>
    </location>
</feature>
<organism evidence="2 3">
    <name type="scientific">Coniochaeta ligniaria NRRL 30616</name>
    <dbReference type="NCBI Taxonomy" id="1408157"/>
    <lineage>
        <taxon>Eukaryota</taxon>
        <taxon>Fungi</taxon>
        <taxon>Dikarya</taxon>
        <taxon>Ascomycota</taxon>
        <taxon>Pezizomycotina</taxon>
        <taxon>Sordariomycetes</taxon>
        <taxon>Sordariomycetidae</taxon>
        <taxon>Coniochaetales</taxon>
        <taxon>Coniochaetaceae</taxon>
        <taxon>Coniochaeta</taxon>
    </lineage>
</organism>
<name>A0A1J7JSY4_9PEZI</name>
<evidence type="ECO:0000256" key="1">
    <source>
        <dbReference type="SAM" id="MobiDB-lite"/>
    </source>
</evidence>
<reference evidence="2 3" key="1">
    <citation type="submission" date="2016-10" db="EMBL/GenBank/DDBJ databases">
        <title>Draft genome sequence of Coniochaeta ligniaria NRRL30616, a lignocellulolytic fungus for bioabatement of inhibitors in plant biomass hydrolysates.</title>
        <authorList>
            <consortium name="DOE Joint Genome Institute"/>
            <person name="Jimenez D.J."/>
            <person name="Hector R.E."/>
            <person name="Riley R."/>
            <person name="Sun H."/>
            <person name="Grigoriev I.V."/>
            <person name="Van Elsas J.D."/>
            <person name="Nichols N.N."/>
        </authorList>
    </citation>
    <scope>NUCLEOTIDE SEQUENCE [LARGE SCALE GENOMIC DNA]</scope>
    <source>
        <strain evidence="2 3">NRRL 30616</strain>
    </source>
</reference>
<feature type="compositionally biased region" description="Low complexity" evidence="1">
    <location>
        <begin position="433"/>
        <end position="442"/>
    </location>
</feature>
<dbReference type="Proteomes" id="UP000182658">
    <property type="component" value="Unassembled WGS sequence"/>
</dbReference>
<proteinExistence type="predicted"/>
<evidence type="ECO:0000313" key="3">
    <source>
        <dbReference type="Proteomes" id="UP000182658"/>
    </source>
</evidence>
<protein>
    <recommendedName>
        <fullName evidence="4">Myb-like domain-containing protein</fullName>
    </recommendedName>
</protein>
<feature type="compositionally biased region" description="Low complexity" evidence="1">
    <location>
        <begin position="382"/>
        <end position="399"/>
    </location>
</feature>